<protein>
    <submittedName>
        <fullName evidence="2">Uncharacterized protein</fullName>
    </submittedName>
</protein>
<name>A0A0D2NAB5_GOSRA</name>
<feature type="region of interest" description="Disordered" evidence="1">
    <location>
        <begin position="34"/>
        <end position="69"/>
    </location>
</feature>
<gene>
    <name evidence="2" type="ORF">B456_001G165600</name>
</gene>
<reference evidence="2 3" key="1">
    <citation type="journal article" date="2012" name="Nature">
        <title>Repeated polyploidization of Gossypium genomes and the evolution of spinnable cotton fibres.</title>
        <authorList>
            <person name="Paterson A.H."/>
            <person name="Wendel J.F."/>
            <person name="Gundlach H."/>
            <person name="Guo H."/>
            <person name="Jenkins J."/>
            <person name="Jin D."/>
            <person name="Llewellyn D."/>
            <person name="Showmaker K.C."/>
            <person name="Shu S."/>
            <person name="Udall J."/>
            <person name="Yoo M.J."/>
            <person name="Byers R."/>
            <person name="Chen W."/>
            <person name="Doron-Faigenboim A."/>
            <person name="Duke M.V."/>
            <person name="Gong L."/>
            <person name="Grimwood J."/>
            <person name="Grover C."/>
            <person name="Grupp K."/>
            <person name="Hu G."/>
            <person name="Lee T.H."/>
            <person name="Li J."/>
            <person name="Lin L."/>
            <person name="Liu T."/>
            <person name="Marler B.S."/>
            <person name="Page J.T."/>
            <person name="Roberts A.W."/>
            <person name="Romanel E."/>
            <person name="Sanders W.S."/>
            <person name="Szadkowski E."/>
            <person name="Tan X."/>
            <person name="Tang H."/>
            <person name="Xu C."/>
            <person name="Wang J."/>
            <person name="Wang Z."/>
            <person name="Zhang D."/>
            <person name="Zhang L."/>
            <person name="Ashrafi H."/>
            <person name="Bedon F."/>
            <person name="Bowers J.E."/>
            <person name="Brubaker C.L."/>
            <person name="Chee P.W."/>
            <person name="Das S."/>
            <person name="Gingle A.R."/>
            <person name="Haigler C.H."/>
            <person name="Harker D."/>
            <person name="Hoffmann L.V."/>
            <person name="Hovav R."/>
            <person name="Jones D.C."/>
            <person name="Lemke C."/>
            <person name="Mansoor S."/>
            <person name="ur Rahman M."/>
            <person name="Rainville L.N."/>
            <person name="Rambani A."/>
            <person name="Reddy U.K."/>
            <person name="Rong J.K."/>
            <person name="Saranga Y."/>
            <person name="Scheffler B.E."/>
            <person name="Scheffler J.A."/>
            <person name="Stelly D.M."/>
            <person name="Triplett B.A."/>
            <person name="Van Deynze A."/>
            <person name="Vaslin M.F."/>
            <person name="Waghmare V.N."/>
            <person name="Walford S.A."/>
            <person name="Wright R.J."/>
            <person name="Zaki E.A."/>
            <person name="Zhang T."/>
            <person name="Dennis E.S."/>
            <person name="Mayer K.F."/>
            <person name="Peterson D.G."/>
            <person name="Rokhsar D.S."/>
            <person name="Wang X."/>
            <person name="Schmutz J."/>
        </authorList>
    </citation>
    <scope>NUCLEOTIDE SEQUENCE [LARGE SCALE GENOMIC DNA]</scope>
</reference>
<keyword evidence="3" id="KW-1185">Reference proteome</keyword>
<dbReference type="EMBL" id="CM001740">
    <property type="protein sequence ID" value="KJB09783.1"/>
    <property type="molecule type" value="Genomic_DNA"/>
</dbReference>
<evidence type="ECO:0000313" key="3">
    <source>
        <dbReference type="Proteomes" id="UP000032304"/>
    </source>
</evidence>
<organism evidence="2 3">
    <name type="scientific">Gossypium raimondii</name>
    <name type="common">Peruvian cotton</name>
    <name type="synonym">Gossypium klotzschianum subsp. raimondii</name>
    <dbReference type="NCBI Taxonomy" id="29730"/>
    <lineage>
        <taxon>Eukaryota</taxon>
        <taxon>Viridiplantae</taxon>
        <taxon>Streptophyta</taxon>
        <taxon>Embryophyta</taxon>
        <taxon>Tracheophyta</taxon>
        <taxon>Spermatophyta</taxon>
        <taxon>Magnoliopsida</taxon>
        <taxon>eudicotyledons</taxon>
        <taxon>Gunneridae</taxon>
        <taxon>Pentapetalae</taxon>
        <taxon>rosids</taxon>
        <taxon>malvids</taxon>
        <taxon>Malvales</taxon>
        <taxon>Malvaceae</taxon>
        <taxon>Malvoideae</taxon>
        <taxon>Gossypium</taxon>
    </lineage>
</organism>
<feature type="region of interest" description="Disordered" evidence="1">
    <location>
        <begin position="99"/>
        <end position="118"/>
    </location>
</feature>
<accession>A0A0D2NAB5</accession>
<dbReference type="Proteomes" id="UP000032304">
    <property type="component" value="Chromosome 1"/>
</dbReference>
<dbReference type="Gramene" id="KJB09783">
    <property type="protein sequence ID" value="KJB09783"/>
    <property type="gene ID" value="B456_001G165600"/>
</dbReference>
<evidence type="ECO:0000313" key="2">
    <source>
        <dbReference type="EMBL" id="KJB09783.1"/>
    </source>
</evidence>
<proteinExistence type="predicted"/>
<feature type="compositionally biased region" description="Polar residues" evidence="1">
    <location>
        <begin position="34"/>
        <end position="43"/>
    </location>
</feature>
<sequence>MGLQAYKILVKKNWIKLSRCSRTELALYSTRSLGNHDASSATPTAAAIDQGLNKSSGEPTGCPRGSRPFSNELLRMTAKHKRFSIIYINMYEPELGVFSSRSAKERPKKDRLSVIRPE</sequence>
<evidence type="ECO:0000256" key="1">
    <source>
        <dbReference type="SAM" id="MobiDB-lite"/>
    </source>
</evidence>
<feature type="compositionally biased region" description="Basic and acidic residues" evidence="1">
    <location>
        <begin position="102"/>
        <end position="118"/>
    </location>
</feature>
<dbReference type="AlphaFoldDB" id="A0A0D2NAB5"/>